<gene>
    <name evidence="1" type="ORF">K435DRAFT_811931</name>
</gene>
<proteinExistence type="predicted"/>
<dbReference type="InterPro" id="IPR041078">
    <property type="entry name" value="Plavaka"/>
</dbReference>
<evidence type="ECO:0000313" key="2">
    <source>
        <dbReference type="Proteomes" id="UP000297245"/>
    </source>
</evidence>
<keyword evidence="2" id="KW-1185">Reference proteome</keyword>
<dbReference type="EMBL" id="ML180282">
    <property type="protein sequence ID" value="THU78011.1"/>
    <property type="molecule type" value="Genomic_DNA"/>
</dbReference>
<name>A0A4S8KQY8_DENBC</name>
<dbReference type="AlphaFoldDB" id="A0A4S8KQY8"/>
<accession>A0A4S8KQY8</accession>
<dbReference type="Proteomes" id="UP000297245">
    <property type="component" value="Unassembled WGS sequence"/>
</dbReference>
<reference evidence="1 2" key="1">
    <citation type="journal article" date="2019" name="Nat. Ecol. Evol.">
        <title>Megaphylogeny resolves global patterns of mushroom evolution.</title>
        <authorList>
            <person name="Varga T."/>
            <person name="Krizsan K."/>
            <person name="Foldi C."/>
            <person name="Dima B."/>
            <person name="Sanchez-Garcia M."/>
            <person name="Sanchez-Ramirez S."/>
            <person name="Szollosi G.J."/>
            <person name="Szarkandi J.G."/>
            <person name="Papp V."/>
            <person name="Albert L."/>
            <person name="Andreopoulos W."/>
            <person name="Angelini C."/>
            <person name="Antonin V."/>
            <person name="Barry K.W."/>
            <person name="Bougher N.L."/>
            <person name="Buchanan P."/>
            <person name="Buyck B."/>
            <person name="Bense V."/>
            <person name="Catcheside P."/>
            <person name="Chovatia M."/>
            <person name="Cooper J."/>
            <person name="Damon W."/>
            <person name="Desjardin D."/>
            <person name="Finy P."/>
            <person name="Geml J."/>
            <person name="Haridas S."/>
            <person name="Hughes K."/>
            <person name="Justo A."/>
            <person name="Karasinski D."/>
            <person name="Kautmanova I."/>
            <person name="Kiss B."/>
            <person name="Kocsube S."/>
            <person name="Kotiranta H."/>
            <person name="LaButti K.M."/>
            <person name="Lechner B.E."/>
            <person name="Liimatainen K."/>
            <person name="Lipzen A."/>
            <person name="Lukacs Z."/>
            <person name="Mihaltcheva S."/>
            <person name="Morgado L.N."/>
            <person name="Niskanen T."/>
            <person name="Noordeloos M.E."/>
            <person name="Ohm R.A."/>
            <person name="Ortiz-Santana B."/>
            <person name="Ovrebo C."/>
            <person name="Racz N."/>
            <person name="Riley R."/>
            <person name="Savchenko A."/>
            <person name="Shiryaev A."/>
            <person name="Soop K."/>
            <person name="Spirin V."/>
            <person name="Szebenyi C."/>
            <person name="Tomsovsky M."/>
            <person name="Tulloss R.E."/>
            <person name="Uehling J."/>
            <person name="Grigoriev I.V."/>
            <person name="Vagvolgyi C."/>
            <person name="Papp T."/>
            <person name="Martin F.M."/>
            <person name="Miettinen O."/>
            <person name="Hibbett D.S."/>
            <person name="Nagy L.G."/>
        </authorList>
    </citation>
    <scope>NUCLEOTIDE SEQUENCE [LARGE SCALE GENOMIC DNA]</scope>
    <source>
        <strain evidence="1 2">CBS 962.96</strain>
    </source>
</reference>
<sequence>MAWFYNSHELKSLADLDNLVPEVIQAEDFCKGDLESFSAKKVVKEMDELLGQSLISWQRTGSWIETLVEIPLLAEDVKQPKSTAPKLKSDPKLTEETDVENLPVGIMAWSDETQVTQFGDHLMWPIYLYLGNQSKYERAKPTLFSAHHVAYIPKLLSNVQDRYQNKIGFPASSATLTHLKRELIQVIWALILDPEFMHAYEHETVLLVDSFLASSPIQQTILRKTDQIGRLGTYLDCCWRQSKVQVDSENCQSMIQRIRRWIFDFGYRIASHAVEVFLQPFSYTPTVNTFSKHFYGFGVNFFLMFFPDVLLYYYDQKFGYVNRYRIFWSDQYMNWNLKYGGPSWYRQVPTFSHDTICKIRNNASSMKHLAARDFEGMLQVSIPVFEGKQLNWENLCEPLTVKFARSMTPGRFQKKQQLVVRETPKSEQGKWKG</sequence>
<protein>
    <submittedName>
        <fullName evidence="1">Uncharacterized protein</fullName>
    </submittedName>
</protein>
<evidence type="ECO:0000313" key="1">
    <source>
        <dbReference type="EMBL" id="THU78011.1"/>
    </source>
</evidence>
<organism evidence="1 2">
    <name type="scientific">Dendrothele bispora (strain CBS 962.96)</name>
    <dbReference type="NCBI Taxonomy" id="1314807"/>
    <lineage>
        <taxon>Eukaryota</taxon>
        <taxon>Fungi</taxon>
        <taxon>Dikarya</taxon>
        <taxon>Basidiomycota</taxon>
        <taxon>Agaricomycotina</taxon>
        <taxon>Agaricomycetes</taxon>
        <taxon>Agaricomycetidae</taxon>
        <taxon>Agaricales</taxon>
        <taxon>Agaricales incertae sedis</taxon>
        <taxon>Dendrothele</taxon>
    </lineage>
</organism>
<dbReference type="Pfam" id="PF18759">
    <property type="entry name" value="Plavaka"/>
    <property type="match status" value="1"/>
</dbReference>